<proteinExistence type="predicted"/>
<dbReference type="AlphaFoldDB" id="A0A0L8H3D5"/>
<evidence type="ECO:0000313" key="1">
    <source>
        <dbReference type="EMBL" id="KOF83589.1"/>
    </source>
</evidence>
<gene>
    <name evidence="1" type="ORF">OCBIM_22023533mg</name>
</gene>
<reference evidence="1" key="1">
    <citation type="submission" date="2015-07" db="EMBL/GenBank/DDBJ databases">
        <title>MeaNS - Measles Nucleotide Surveillance Program.</title>
        <authorList>
            <person name="Tran T."/>
            <person name="Druce J."/>
        </authorList>
    </citation>
    <scope>NUCLEOTIDE SEQUENCE</scope>
    <source>
        <strain evidence="1">UCB-OBI-ISO-001</strain>
        <tissue evidence="1">Gonad</tissue>
    </source>
</reference>
<dbReference type="EMBL" id="KQ419425">
    <property type="protein sequence ID" value="KOF83589.1"/>
    <property type="molecule type" value="Genomic_DNA"/>
</dbReference>
<organism evidence="1">
    <name type="scientific">Octopus bimaculoides</name>
    <name type="common">California two-spotted octopus</name>
    <dbReference type="NCBI Taxonomy" id="37653"/>
    <lineage>
        <taxon>Eukaryota</taxon>
        <taxon>Metazoa</taxon>
        <taxon>Spiralia</taxon>
        <taxon>Lophotrochozoa</taxon>
        <taxon>Mollusca</taxon>
        <taxon>Cephalopoda</taxon>
        <taxon>Coleoidea</taxon>
        <taxon>Octopodiformes</taxon>
        <taxon>Octopoda</taxon>
        <taxon>Incirrata</taxon>
        <taxon>Octopodidae</taxon>
        <taxon>Octopus</taxon>
    </lineage>
</organism>
<sequence>MKIRWRGEKQEFFLLLLPGESLVMILPNWRSVGLSFVCNNWAHIKEFITTSTTQMEETYKI</sequence>
<accession>A0A0L8H3D5</accession>
<name>A0A0L8H3D5_OCTBM</name>
<protein>
    <submittedName>
        <fullName evidence="1">Uncharacterized protein</fullName>
    </submittedName>
</protein>